<dbReference type="Gene3D" id="3.90.550.10">
    <property type="entry name" value="Spore Coat Polysaccharide Biosynthesis Protein SpsA, Chain A"/>
    <property type="match status" value="1"/>
</dbReference>
<dbReference type="SUPFAM" id="SSF53448">
    <property type="entry name" value="Nucleotide-diphospho-sugar transferases"/>
    <property type="match status" value="1"/>
</dbReference>
<dbReference type="InterPro" id="IPR029044">
    <property type="entry name" value="Nucleotide-diphossugar_trans"/>
</dbReference>
<evidence type="ECO:0000313" key="2">
    <source>
        <dbReference type="Proteomes" id="UP000246402"/>
    </source>
</evidence>
<sequence>MKIALVFRSGGDYNASDVQWLVNQLPKGYEIICLTDLKRLHVPGVKVVPLINQWQKCRGWWAKIELFRPDITDDLFYLDLDTVIAGDIRPILENPPTSFTMLRDFYHPQYRGSGALWIPNSVKAHIWSSFWQDPEGWISRCVTTECWGDQGFLRKVMGDDTPAFQDLYPGWFVSYKADVVEPGSKYASARYSRGNGALPKDCRIIFFHGKPRPREVSEDWLPLISSFFERESE</sequence>
<proteinExistence type="predicted"/>
<accession>A0A077SLK3</accession>
<dbReference type="EMBL" id="FO818745">
    <property type="protein sequence ID" value="CDN90836.1"/>
    <property type="molecule type" value="Genomic_DNA"/>
</dbReference>
<name>A0A077SLK3_9CAUD</name>
<protein>
    <submittedName>
        <fullName evidence="1">Putative morphogenic function protein PmgQ</fullName>
    </submittedName>
</protein>
<dbReference type="Proteomes" id="UP000246402">
    <property type="component" value="Segment"/>
</dbReference>
<dbReference type="OrthoDB" id="6108at10239"/>
<gene>
    <name evidence="1" type="ORF">EC725RCS47_p0087</name>
</gene>
<keyword evidence="2" id="KW-1185">Reference proteome</keyword>
<evidence type="ECO:0000313" key="1">
    <source>
        <dbReference type="EMBL" id="CDN90836.1"/>
    </source>
</evidence>
<organism evidence="1 2">
    <name type="scientific">Escherichia phage RCS47</name>
    <dbReference type="NCBI Taxonomy" id="1590550"/>
    <lineage>
        <taxon>Viruses</taxon>
        <taxon>Duplodnaviria</taxon>
        <taxon>Heunggongvirae</taxon>
        <taxon>Uroviricota</taxon>
        <taxon>Caudoviricetes</taxon>
        <taxon>Punavirus</taxon>
        <taxon>Punavirus RCS47</taxon>
    </lineage>
</organism>
<reference evidence="1 2" key="1">
    <citation type="journal article" date="2014" name="Antimicrob. Agents Chemother.">
        <title>Characterization of a P1-Like Bacteriophage Carrying an SHV-2 Extended-Spectrum ?-Lactamase from an Escherichia coli Strain.</title>
        <authorList>
            <person name="Billard-Pomares T."/>
            <person name="Fouteau S."/>
            <person name="Jacquet M.E."/>
            <person name="Roche D."/>
            <person name="Barbe V."/>
            <person name="Castellanos M."/>
            <person name="Bouet J.Y."/>
            <person name="Cruveiller S."/>
            <person name="Medigue C."/>
            <person name="Blanco J."/>
            <person name="Clermont O."/>
            <person name="Denamur E."/>
            <person name="Branger C."/>
        </authorList>
    </citation>
    <scope>NUCLEOTIDE SEQUENCE [LARGE SCALE GENOMIC DNA]</scope>
</reference>